<keyword evidence="2" id="KW-0238">DNA-binding</keyword>
<dbReference type="InterPro" id="IPR036388">
    <property type="entry name" value="WH-like_DNA-bd_sf"/>
</dbReference>
<sequence>MSSWASPFRARDSDVLRAEMRYLAAERCVPVLFAGEVRDGEMVLTEHVGVRTAALRGLLIRPKAGLGGASMVAGRPLSVADYRRSSSITHDYDAPVVVEGIRSVLAVPVMVNRTARAVLYGASRGGGPIAGRAAEMMVDAAGRLATELRVRDEVDARLAMQAAVAANSATSTADPEQIRAVYAELRQLAAATAPVSKHRLKQVAESLLRAVSDDHLDEAHHDAPRIALSPREIDVLTLVSLGCTNQQAAEHLSLRTQTVKGYLRNASAKLGASSRHGAVVMARRLGLIP</sequence>
<dbReference type="Pfam" id="PF01590">
    <property type="entry name" value="GAF"/>
    <property type="match status" value="1"/>
</dbReference>
<gene>
    <name evidence="5" type="ORF">O6P37_08515</name>
</gene>
<dbReference type="SUPFAM" id="SSF55781">
    <property type="entry name" value="GAF domain-like"/>
    <property type="match status" value="1"/>
</dbReference>
<evidence type="ECO:0000256" key="1">
    <source>
        <dbReference type="ARBA" id="ARBA00023015"/>
    </source>
</evidence>
<dbReference type="SMART" id="SM00421">
    <property type="entry name" value="HTH_LUXR"/>
    <property type="match status" value="1"/>
</dbReference>
<evidence type="ECO:0000256" key="3">
    <source>
        <dbReference type="ARBA" id="ARBA00023163"/>
    </source>
</evidence>
<dbReference type="PANTHER" id="PTHR44688">
    <property type="entry name" value="DNA-BINDING TRANSCRIPTIONAL ACTIVATOR DEVR_DOSR"/>
    <property type="match status" value="1"/>
</dbReference>
<dbReference type="InterPro" id="IPR000792">
    <property type="entry name" value="Tscrpt_reg_LuxR_C"/>
</dbReference>
<feature type="domain" description="HTH luxR-type" evidence="4">
    <location>
        <begin position="221"/>
        <end position="286"/>
    </location>
</feature>
<dbReference type="CDD" id="cd06170">
    <property type="entry name" value="LuxR_C_like"/>
    <property type="match status" value="1"/>
</dbReference>
<dbReference type="PRINTS" id="PR00038">
    <property type="entry name" value="HTHLUXR"/>
</dbReference>
<dbReference type="Gene3D" id="1.10.10.10">
    <property type="entry name" value="Winged helix-like DNA-binding domain superfamily/Winged helix DNA-binding domain"/>
    <property type="match status" value="1"/>
</dbReference>
<keyword evidence="6" id="KW-1185">Reference proteome</keyword>
<keyword evidence="1" id="KW-0805">Transcription regulation</keyword>
<comment type="caution">
    <text evidence="5">The sequence shown here is derived from an EMBL/GenBank/DDBJ whole genome shotgun (WGS) entry which is preliminary data.</text>
</comment>
<dbReference type="RefSeq" id="WP_269893629.1">
    <property type="nucleotide sequence ID" value="NZ_JAPZPY010000002.1"/>
</dbReference>
<dbReference type="InterPro" id="IPR003018">
    <property type="entry name" value="GAF"/>
</dbReference>
<dbReference type="InterPro" id="IPR016032">
    <property type="entry name" value="Sig_transdc_resp-reg_C-effctor"/>
</dbReference>
<keyword evidence="3" id="KW-0804">Transcription</keyword>
<dbReference type="EMBL" id="JAPZPY010000002">
    <property type="protein sequence ID" value="MCZ8378899.1"/>
    <property type="molecule type" value="Genomic_DNA"/>
</dbReference>
<evidence type="ECO:0000256" key="2">
    <source>
        <dbReference type="ARBA" id="ARBA00023125"/>
    </source>
</evidence>
<evidence type="ECO:0000313" key="6">
    <source>
        <dbReference type="Proteomes" id="UP001142153"/>
    </source>
</evidence>
<reference evidence="5" key="1">
    <citation type="submission" date="2022-12" db="EMBL/GenBank/DDBJ databases">
        <authorList>
            <person name="Deng Y."/>
            <person name="Zhang Y.-Q."/>
        </authorList>
    </citation>
    <scope>NUCLEOTIDE SEQUENCE</scope>
    <source>
        <strain evidence="5">CPCC 205372</strain>
    </source>
</reference>
<dbReference type="PANTHER" id="PTHR44688:SF16">
    <property type="entry name" value="DNA-BINDING TRANSCRIPTIONAL ACTIVATOR DEVR_DOSR"/>
    <property type="match status" value="1"/>
</dbReference>
<organism evidence="5 6">
    <name type="scientific">Mycobacterium hippophais</name>
    <dbReference type="NCBI Taxonomy" id="3016340"/>
    <lineage>
        <taxon>Bacteria</taxon>
        <taxon>Bacillati</taxon>
        <taxon>Actinomycetota</taxon>
        <taxon>Actinomycetes</taxon>
        <taxon>Mycobacteriales</taxon>
        <taxon>Mycobacteriaceae</taxon>
        <taxon>Mycobacterium</taxon>
    </lineage>
</organism>
<dbReference type="InterPro" id="IPR029016">
    <property type="entry name" value="GAF-like_dom_sf"/>
</dbReference>
<accession>A0ABT4PQQ4</accession>
<dbReference type="Pfam" id="PF00196">
    <property type="entry name" value="GerE"/>
    <property type="match status" value="1"/>
</dbReference>
<dbReference type="Proteomes" id="UP001142153">
    <property type="component" value="Unassembled WGS sequence"/>
</dbReference>
<dbReference type="Gene3D" id="3.30.450.40">
    <property type="match status" value="1"/>
</dbReference>
<proteinExistence type="predicted"/>
<dbReference type="PROSITE" id="PS50043">
    <property type="entry name" value="HTH_LUXR_2"/>
    <property type="match status" value="1"/>
</dbReference>
<protein>
    <submittedName>
        <fullName evidence="5">LuxR C-terminal-related transcriptional regulator</fullName>
    </submittedName>
</protein>
<evidence type="ECO:0000259" key="4">
    <source>
        <dbReference type="PROSITE" id="PS50043"/>
    </source>
</evidence>
<name>A0ABT4PQQ4_9MYCO</name>
<dbReference type="SUPFAM" id="SSF46894">
    <property type="entry name" value="C-terminal effector domain of the bipartite response regulators"/>
    <property type="match status" value="1"/>
</dbReference>
<evidence type="ECO:0000313" key="5">
    <source>
        <dbReference type="EMBL" id="MCZ8378899.1"/>
    </source>
</evidence>